<dbReference type="AlphaFoldDB" id="A0A9D4ELV1"/>
<feature type="compositionally biased region" description="Polar residues" evidence="1">
    <location>
        <begin position="8"/>
        <end position="18"/>
    </location>
</feature>
<evidence type="ECO:0000256" key="1">
    <source>
        <dbReference type="SAM" id="MobiDB-lite"/>
    </source>
</evidence>
<comment type="caution">
    <text evidence="2">The sequence shown here is derived from an EMBL/GenBank/DDBJ whole genome shotgun (WGS) entry which is preliminary data.</text>
</comment>
<proteinExistence type="predicted"/>
<evidence type="ECO:0000313" key="2">
    <source>
        <dbReference type="EMBL" id="KAH3782033.1"/>
    </source>
</evidence>
<gene>
    <name evidence="2" type="ORF">DPMN_159944</name>
</gene>
<keyword evidence="3" id="KW-1185">Reference proteome</keyword>
<organism evidence="2 3">
    <name type="scientific">Dreissena polymorpha</name>
    <name type="common">Zebra mussel</name>
    <name type="synonym">Mytilus polymorpha</name>
    <dbReference type="NCBI Taxonomy" id="45954"/>
    <lineage>
        <taxon>Eukaryota</taxon>
        <taxon>Metazoa</taxon>
        <taxon>Spiralia</taxon>
        <taxon>Lophotrochozoa</taxon>
        <taxon>Mollusca</taxon>
        <taxon>Bivalvia</taxon>
        <taxon>Autobranchia</taxon>
        <taxon>Heteroconchia</taxon>
        <taxon>Euheterodonta</taxon>
        <taxon>Imparidentia</taxon>
        <taxon>Neoheterodontei</taxon>
        <taxon>Myida</taxon>
        <taxon>Dreissenoidea</taxon>
        <taxon>Dreissenidae</taxon>
        <taxon>Dreissena</taxon>
    </lineage>
</organism>
<dbReference type="Proteomes" id="UP000828390">
    <property type="component" value="Unassembled WGS sequence"/>
</dbReference>
<reference evidence="2" key="2">
    <citation type="submission" date="2020-11" db="EMBL/GenBank/DDBJ databases">
        <authorList>
            <person name="McCartney M.A."/>
            <person name="Auch B."/>
            <person name="Kono T."/>
            <person name="Mallez S."/>
            <person name="Becker A."/>
            <person name="Gohl D.M."/>
            <person name="Silverstein K.A.T."/>
            <person name="Koren S."/>
            <person name="Bechman K.B."/>
            <person name="Herman A."/>
            <person name="Abrahante J.E."/>
            <person name="Garbe J."/>
        </authorList>
    </citation>
    <scope>NUCLEOTIDE SEQUENCE</scope>
    <source>
        <strain evidence="2">Duluth1</strain>
        <tissue evidence="2">Whole animal</tissue>
    </source>
</reference>
<name>A0A9D4ELV1_DREPO</name>
<reference evidence="2" key="1">
    <citation type="journal article" date="2019" name="bioRxiv">
        <title>The Genome of the Zebra Mussel, Dreissena polymorpha: A Resource for Invasive Species Research.</title>
        <authorList>
            <person name="McCartney M.A."/>
            <person name="Auch B."/>
            <person name="Kono T."/>
            <person name="Mallez S."/>
            <person name="Zhang Y."/>
            <person name="Obille A."/>
            <person name="Becker A."/>
            <person name="Abrahante J.E."/>
            <person name="Garbe J."/>
            <person name="Badalamenti J.P."/>
            <person name="Herman A."/>
            <person name="Mangelson H."/>
            <person name="Liachko I."/>
            <person name="Sullivan S."/>
            <person name="Sone E.D."/>
            <person name="Koren S."/>
            <person name="Silverstein K.A.T."/>
            <person name="Beckman K.B."/>
            <person name="Gohl D.M."/>
        </authorList>
    </citation>
    <scope>NUCLEOTIDE SEQUENCE</scope>
    <source>
        <strain evidence="2">Duluth1</strain>
        <tissue evidence="2">Whole animal</tissue>
    </source>
</reference>
<accession>A0A9D4ELV1</accession>
<evidence type="ECO:0000313" key="3">
    <source>
        <dbReference type="Proteomes" id="UP000828390"/>
    </source>
</evidence>
<sequence>MTIARAFSENSLAKNDVNTLKRKKEEENSDELSDQHQGPTNPKKIMSESDSESEDDLERFLNNPPQDVTQSVKEVEEFWEDLDDFYAEMNDLGDPVSVVCNRSI</sequence>
<dbReference type="EMBL" id="JAIWYP010000008">
    <property type="protein sequence ID" value="KAH3782033.1"/>
    <property type="molecule type" value="Genomic_DNA"/>
</dbReference>
<protein>
    <submittedName>
        <fullName evidence="2">Uncharacterized protein</fullName>
    </submittedName>
</protein>
<feature type="region of interest" description="Disordered" evidence="1">
    <location>
        <begin position="1"/>
        <end position="67"/>
    </location>
</feature>